<name>A0A934J960_9BACL</name>
<protein>
    <submittedName>
        <fullName evidence="1">Uncharacterized protein</fullName>
    </submittedName>
</protein>
<reference evidence="1" key="1">
    <citation type="submission" date="2020-12" db="EMBL/GenBank/DDBJ databases">
        <authorList>
            <person name="Huq M.A."/>
        </authorList>
    </citation>
    <scope>NUCLEOTIDE SEQUENCE</scope>
    <source>
        <strain evidence="1">MAHUQ-46</strain>
    </source>
</reference>
<evidence type="ECO:0000313" key="1">
    <source>
        <dbReference type="EMBL" id="MBJ6362578.1"/>
    </source>
</evidence>
<sequence length="226" mass="24789">MFELMASIQYKLTRSDKVKVKVKLFYNAFSLTLLVVALMLTLVGSANAESLNNTEVSVDVEKSDDIEVSVDAENSDDTDVSVNAAKFYGWDVTVNGTHYGIIMDSGVLVTHSNYNNSVYNMDRSVSREWYYQSAGSVGGKITSSSNGLGAEISASSSWSSSSKVTIIDRFTPAIPGRHKFIAAYQIFSKYIHGTATFYVGWVATDSGGFDLFEPSYEAYYTDIVPL</sequence>
<evidence type="ECO:0000313" key="2">
    <source>
        <dbReference type="Proteomes" id="UP000640274"/>
    </source>
</evidence>
<accession>A0A934J960</accession>
<dbReference type="EMBL" id="JAELUP010000077">
    <property type="protein sequence ID" value="MBJ6362578.1"/>
    <property type="molecule type" value="Genomic_DNA"/>
</dbReference>
<dbReference type="Proteomes" id="UP000640274">
    <property type="component" value="Unassembled WGS sequence"/>
</dbReference>
<proteinExistence type="predicted"/>
<dbReference type="AlphaFoldDB" id="A0A934J960"/>
<dbReference type="RefSeq" id="WP_199020120.1">
    <property type="nucleotide sequence ID" value="NZ_JAELUP010000077.1"/>
</dbReference>
<comment type="caution">
    <text evidence="1">The sequence shown here is derived from an EMBL/GenBank/DDBJ whole genome shotgun (WGS) entry which is preliminary data.</text>
</comment>
<gene>
    <name evidence="1" type="ORF">JFN88_15190</name>
</gene>
<keyword evidence="2" id="KW-1185">Reference proteome</keyword>
<organism evidence="1 2">
    <name type="scientific">Paenibacillus roseus</name>
    <dbReference type="NCBI Taxonomy" id="2798579"/>
    <lineage>
        <taxon>Bacteria</taxon>
        <taxon>Bacillati</taxon>
        <taxon>Bacillota</taxon>
        <taxon>Bacilli</taxon>
        <taxon>Bacillales</taxon>
        <taxon>Paenibacillaceae</taxon>
        <taxon>Paenibacillus</taxon>
    </lineage>
</organism>